<evidence type="ECO:0000259" key="3">
    <source>
        <dbReference type="Pfam" id="PF24994"/>
    </source>
</evidence>
<protein>
    <submittedName>
        <fullName evidence="4">Gravitropic in the light</fullName>
    </submittedName>
</protein>
<dbReference type="AlphaFoldDB" id="A0A7J6VAU2"/>
<dbReference type="GO" id="GO:0009959">
    <property type="term" value="P:negative gravitropism"/>
    <property type="evidence" value="ECO:0007669"/>
    <property type="project" value="InterPro"/>
</dbReference>
<evidence type="ECO:0000313" key="4">
    <source>
        <dbReference type="EMBL" id="KAF5181462.1"/>
    </source>
</evidence>
<accession>A0A7J6VAU2</accession>
<evidence type="ECO:0000256" key="1">
    <source>
        <dbReference type="SAM" id="Coils"/>
    </source>
</evidence>
<reference evidence="4 5" key="1">
    <citation type="submission" date="2020-06" db="EMBL/GenBank/DDBJ databases">
        <title>Transcriptomic and genomic resources for Thalictrum thalictroides and T. hernandezii: Facilitating candidate gene discovery in an emerging model plant lineage.</title>
        <authorList>
            <person name="Arias T."/>
            <person name="Riano-Pachon D.M."/>
            <person name="Di Stilio V.S."/>
        </authorList>
    </citation>
    <scope>NUCLEOTIDE SEQUENCE [LARGE SCALE GENOMIC DNA]</scope>
    <source>
        <strain evidence="5">cv. WT478/WT964</strain>
        <tissue evidence="4">Leaves</tissue>
    </source>
</reference>
<feature type="coiled-coil region" evidence="1">
    <location>
        <begin position="161"/>
        <end position="202"/>
    </location>
</feature>
<organism evidence="4 5">
    <name type="scientific">Thalictrum thalictroides</name>
    <name type="common">Rue-anemone</name>
    <name type="synonym">Anemone thalictroides</name>
    <dbReference type="NCBI Taxonomy" id="46969"/>
    <lineage>
        <taxon>Eukaryota</taxon>
        <taxon>Viridiplantae</taxon>
        <taxon>Streptophyta</taxon>
        <taxon>Embryophyta</taxon>
        <taxon>Tracheophyta</taxon>
        <taxon>Spermatophyta</taxon>
        <taxon>Magnoliopsida</taxon>
        <taxon>Ranunculales</taxon>
        <taxon>Ranunculaceae</taxon>
        <taxon>Thalictroideae</taxon>
        <taxon>Thalictrum</taxon>
    </lineage>
</organism>
<evidence type="ECO:0000313" key="5">
    <source>
        <dbReference type="Proteomes" id="UP000554482"/>
    </source>
</evidence>
<name>A0A7J6VAU2_THATH</name>
<gene>
    <name evidence="4" type="ORF">FRX31_028953</name>
</gene>
<dbReference type="Proteomes" id="UP000554482">
    <property type="component" value="Unassembled WGS sequence"/>
</dbReference>
<sequence length="445" mass="50891">MDAGAHKPSKPSSNVTNIVYRFAKACKLRSLALGVFSNENNLPNNKLEEGSELSVEEISQWGEQYNKIYPEPIQEYAVSDLLMLKLFDTISTLKLAYIQLQQAHFPYNPDNIQVADDLIVSELKTLFDIKKSYKSVTKLKSDSSLSGPLLLELIQDRATEFENLQSQIESKDAEILKLEQELQELEFNNVELNEKIIKQKSLEEEKIGFCKGLTVHMLVDAFDEASKAIHDFAKPLISLMKASKWDLNLAANSIEDSIIYSKRSHKKYAFEAYISRRMFFRFSIQCHNGEDITRYADPLYALIEYPKSNFAKFCRLKYLLVVHPKMEFSFFGNLDQRNLVIQGGHPRTLFYQVFVKMAKWVWLLKVIGASIDPEAEIFGVERGTEFSVDCMENVVEEDSYSHHYKSNLAEGEGRLVVGFMVMPGFKVGCSVIRSRVYLSRIPCSA</sequence>
<dbReference type="OrthoDB" id="1915848at2759"/>
<dbReference type="Pfam" id="PF04859">
    <property type="entry name" value="DUF641"/>
    <property type="match status" value="1"/>
</dbReference>
<feature type="domain" description="DUF641" evidence="2">
    <location>
        <begin position="76"/>
        <end position="195"/>
    </location>
</feature>
<dbReference type="InterPro" id="IPR056813">
    <property type="entry name" value="GIL1_IRKI_C"/>
</dbReference>
<proteinExistence type="predicted"/>
<evidence type="ECO:0000259" key="2">
    <source>
        <dbReference type="Pfam" id="PF04859"/>
    </source>
</evidence>
<keyword evidence="1" id="KW-0175">Coiled coil</keyword>
<dbReference type="PANTHER" id="PTHR31161">
    <property type="entry name" value="PROTEIN GRAVITROPIC IN THE LIGHT 1"/>
    <property type="match status" value="1"/>
</dbReference>
<dbReference type="InterPro" id="IPR006943">
    <property type="entry name" value="DUF641_pln"/>
</dbReference>
<dbReference type="GO" id="GO:0009639">
    <property type="term" value="P:response to red or far red light"/>
    <property type="evidence" value="ECO:0007669"/>
    <property type="project" value="InterPro"/>
</dbReference>
<comment type="caution">
    <text evidence="4">The sequence shown here is derived from an EMBL/GenBank/DDBJ whole genome shotgun (WGS) entry which is preliminary data.</text>
</comment>
<dbReference type="InterPro" id="IPR040225">
    <property type="entry name" value="GIL1-like"/>
</dbReference>
<dbReference type="Pfam" id="PF24994">
    <property type="entry name" value="GIL1_IRKI_C"/>
    <property type="match status" value="1"/>
</dbReference>
<keyword evidence="5" id="KW-1185">Reference proteome</keyword>
<dbReference type="EMBL" id="JABWDY010036165">
    <property type="protein sequence ID" value="KAF5181462.1"/>
    <property type="molecule type" value="Genomic_DNA"/>
</dbReference>
<feature type="domain" description="GIL1/IRKI C-terminal" evidence="3">
    <location>
        <begin position="377"/>
        <end position="437"/>
    </location>
</feature>